<accession>A0ABQ4BII9</accession>
<dbReference type="EMBL" id="BOMS01000098">
    <property type="protein sequence ID" value="GIE70091.1"/>
    <property type="molecule type" value="Genomic_DNA"/>
</dbReference>
<organism evidence="2 3">
    <name type="scientific">Actinoplanes palleronii</name>
    <dbReference type="NCBI Taxonomy" id="113570"/>
    <lineage>
        <taxon>Bacteria</taxon>
        <taxon>Bacillati</taxon>
        <taxon>Actinomycetota</taxon>
        <taxon>Actinomycetes</taxon>
        <taxon>Micromonosporales</taxon>
        <taxon>Micromonosporaceae</taxon>
        <taxon>Actinoplanes</taxon>
    </lineage>
</organism>
<comment type="caution">
    <text evidence="2">The sequence shown here is derived from an EMBL/GenBank/DDBJ whole genome shotgun (WGS) entry which is preliminary data.</text>
</comment>
<sequence length="399" mass="41165">MISAMSRSRRAPIVLAVVLIVGTTVVAAWWARHRDDTGDPATPPSALATAELVRQDMSTSISLAGRLGHGTARQVKGGRPGILTWLPPPGRTLKRGGTLYRVDDDPVPLLYGNTPLFRTLDKVNTVGRDVRVVAENLQALGYAVGRRHQPGDRVRQTTTVTAEEQSAPAVAGSAGPGTGQPATPPASVTTWVTVRKGEDVLTPTLLRAIKKWRDHAGLLPSGSLGIGDVAVLPGAVRVESTIAQVGDSAETAILTVTSTSKVVTVDLEPTAAASMRRGDKVEIRLPDEKTLPGEVDTVATAVTDDPDGAPKLTLTISLDAPSAVTNLDAAPVEVTFPGETHRDVLAAPVGVLVALAEGGYAVQVAGGGLVEVQTGIFAGGLVEVSGAGVSEGTRVVTTS</sequence>
<evidence type="ECO:0000313" key="3">
    <source>
        <dbReference type="Proteomes" id="UP000624709"/>
    </source>
</evidence>
<dbReference type="Proteomes" id="UP000624709">
    <property type="component" value="Unassembled WGS sequence"/>
</dbReference>
<evidence type="ECO:0000256" key="1">
    <source>
        <dbReference type="SAM" id="MobiDB-lite"/>
    </source>
</evidence>
<feature type="region of interest" description="Disordered" evidence="1">
    <location>
        <begin position="160"/>
        <end position="186"/>
    </location>
</feature>
<reference evidence="2 3" key="1">
    <citation type="submission" date="2021-01" db="EMBL/GenBank/DDBJ databases">
        <title>Whole genome shotgun sequence of Actinoplanes palleronii NBRC 14916.</title>
        <authorList>
            <person name="Komaki H."/>
            <person name="Tamura T."/>
        </authorList>
    </citation>
    <scope>NUCLEOTIDE SEQUENCE [LARGE SCALE GENOMIC DNA]</scope>
    <source>
        <strain evidence="2 3">NBRC 14916</strain>
    </source>
</reference>
<feature type="compositionally biased region" description="Low complexity" evidence="1">
    <location>
        <begin position="166"/>
        <end position="186"/>
    </location>
</feature>
<gene>
    <name evidence="2" type="ORF">Apa02nite_061990</name>
</gene>
<keyword evidence="3" id="KW-1185">Reference proteome</keyword>
<proteinExistence type="predicted"/>
<name>A0ABQ4BII9_9ACTN</name>
<protein>
    <submittedName>
        <fullName evidence="2">Peptidoglycan-binding protein</fullName>
    </submittedName>
</protein>
<evidence type="ECO:0000313" key="2">
    <source>
        <dbReference type="EMBL" id="GIE70091.1"/>
    </source>
</evidence>